<evidence type="ECO:0000256" key="15">
    <source>
        <dbReference type="ARBA" id="ARBA00023180"/>
    </source>
</evidence>
<dbReference type="Proteomes" id="UP001470230">
    <property type="component" value="Unassembled WGS sequence"/>
</dbReference>
<keyword evidence="4" id="KW-0808">Transferase</keyword>
<keyword evidence="11 17" id="KW-0472">Membrane</keyword>
<feature type="domain" description="EGF-like" evidence="18">
    <location>
        <begin position="358"/>
        <end position="403"/>
    </location>
</feature>
<dbReference type="CDD" id="cd00064">
    <property type="entry name" value="FU"/>
    <property type="match status" value="4"/>
</dbReference>
<dbReference type="EC" id="2.7.10.1" evidence="2"/>
<evidence type="ECO:0000256" key="13">
    <source>
        <dbReference type="ARBA" id="ARBA00023157"/>
    </source>
</evidence>
<accession>A0ABR2H3U4</accession>
<dbReference type="SUPFAM" id="SSF57184">
    <property type="entry name" value="Growth factor receptor domain"/>
    <property type="match status" value="3"/>
</dbReference>
<protein>
    <recommendedName>
        <fullName evidence="2">receptor protein-tyrosine kinase</fullName>
        <ecNumber evidence="2">2.7.10.1</ecNumber>
    </recommendedName>
</protein>
<keyword evidence="7" id="KW-0547">Nucleotide-binding</keyword>
<dbReference type="Pfam" id="PF12810">
    <property type="entry name" value="ALK_LTK_GRD"/>
    <property type="match status" value="1"/>
</dbReference>
<keyword evidence="14" id="KW-0675">Receptor</keyword>
<organism evidence="19 20">
    <name type="scientific">Tritrichomonas musculus</name>
    <dbReference type="NCBI Taxonomy" id="1915356"/>
    <lineage>
        <taxon>Eukaryota</taxon>
        <taxon>Metamonada</taxon>
        <taxon>Parabasalia</taxon>
        <taxon>Tritrichomonadida</taxon>
        <taxon>Tritrichomonadidae</taxon>
        <taxon>Tritrichomonas</taxon>
    </lineage>
</organism>
<dbReference type="InterPro" id="IPR006212">
    <property type="entry name" value="Furin_repeat"/>
</dbReference>
<evidence type="ECO:0000256" key="16">
    <source>
        <dbReference type="SAM" id="MobiDB-lite"/>
    </source>
</evidence>
<keyword evidence="15" id="KW-0325">Glycoprotein</keyword>
<comment type="subcellular location">
    <subcellularLocation>
        <location evidence="1">Cell membrane</location>
        <topology evidence="1">Single-pass type I membrane protein</topology>
    </subcellularLocation>
</comment>
<evidence type="ECO:0000259" key="18">
    <source>
        <dbReference type="SMART" id="SM00181"/>
    </source>
</evidence>
<dbReference type="InterPro" id="IPR009030">
    <property type="entry name" value="Growth_fac_rcpt_cys_sf"/>
</dbReference>
<evidence type="ECO:0000256" key="6">
    <source>
        <dbReference type="ARBA" id="ARBA00022729"/>
    </source>
</evidence>
<feature type="domain" description="EGF-like" evidence="18">
    <location>
        <begin position="542"/>
        <end position="572"/>
    </location>
</feature>
<keyword evidence="20" id="KW-1185">Reference proteome</keyword>
<evidence type="ECO:0000313" key="19">
    <source>
        <dbReference type="EMBL" id="KAK8840432.1"/>
    </source>
</evidence>
<dbReference type="InterPro" id="IPR051514">
    <property type="entry name" value="R-spondin"/>
</dbReference>
<evidence type="ECO:0000256" key="2">
    <source>
        <dbReference type="ARBA" id="ARBA00011902"/>
    </source>
</evidence>
<feature type="domain" description="EGF-like" evidence="18">
    <location>
        <begin position="450"/>
        <end position="495"/>
    </location>
</feature>
<evidence type="ECO:0000256" key="3">
    <source>
        <dbReference type="ARBA" id="ARBA00022475"/>
    </source>
</evidence>
<dbReference type="PANTHER" id="PTHR46987:SF7">
    <property type="entry name" value="TNFR-CYS DOMAIN-CONTAINING PROTEIN"/>
    <property type="match status" value="1"/>
</dbReference>
<evidence type="ECO:0000256" key="11">
    <source>
        <dbReference type="ARBA" id="ARBA00023136"/>
    </source>
</evidence>
<keyword evidence="13" id="KW-1015">Disulfide bond</keyword>
<evidence type="ECO:0000256" key="5">
    <source>
        <dbReference type="ARBA" id="ARBA00022692"/>
    </source>
</evidence>
<keyword evidence="10 17" id="KW-1133">Transmembrane helix</keyword>
<dbReference type="SMART" id="SM00181">
    <property type="entry name" value="EGF"/>
    <property type="match status" value="6"/>
</dbReference>
<keyword evidence="5 17" id="KW-0812">Transmembrane</keyword>
<keyword evidence="9" id="KW-0067">ATP-binding</keyword>
<gene>
    <name evidence="19" type="ORF">M9Y10_030637</name>
</gene>
<dbReference type="Gene3D" id="2.10.220.10">
    <property type="entry name" value="Hormone Receptor, Insulin-like Growth Factor Receptor 1, Chain A, domain 2"/>
    <property type="match status" value="5"/>
</dbReference>
<evidence type="ECO:0000313" key="20">
    <source>
        <dbReference type="Proteomes" id="UP001470230"/>
    </source>
</evidence>
<keyword evidence="6" id="KW-0732">Signal</keyword>
<dbReference type="PANTHER" id="PTHR46987">
    <property type="entry name" value="NEUROHYPOPHYSIAL HORMONES, N-TERMINAL DOMAIN CONTAINING PROTEIN"/>
    <property type="match status" value="1"/>
</dbReference>
<evidence type="ECO:0000256" key="10">
    <source>
        <dbReference type="ARBA" id="ARBA00022989"/>
    </source>
</evidence>
<feature type="domain" description="EGF-like" evidence="18">
    <location>
        <begin position="319"/>
        <end position="357"/>
    </location>
</feature>
<feature type="transmembrane region" description="Helical" evidence="17">
    <location>
        <begin position="920"/>
        <end position="942"/>
    </location>
</feature>
<dbReference type="EMBL" id="JAPFFF010000045">
    <property type="protein sequence ID" value="KAK8840432.1"/>
    <property type="molecule type" value="Genomic_DNA"/>
</dbReference>
<evidence type="ECO:0000256" key="8">
    <source>
        <dbReference type="ARBA" id="ARBA00022777"/>
    </source>
</evidence>
<reference evidence="19 20" key="1">
    <citation type="submission" date="2024-04" db="EMBL/GenBank/DDBJ databases">
        <title>Tritrichomonas musculus Genome.</title>
        <authorList>
            <person name="Alves-Ferreira E."/>
            <person name="Grigg M."/>
            <person name="Lorenzi H."/>
            <person name="Galac M."/>
        </authorList>
    </citation>
    <scope>NUCLEOTIDE SEQUENCE [LARGE SCALE GENOMIC DNA]</scope>
    <source>
        <strain evidence="19 20">EAF2021</strain>
    </source>
</reference>
<dbReference type="SMART" id="SM00261">
    <property type="entry name" value="FU"/>
    <property type="match status" value="8"/>
</dbReference>
<sequence>MILLFLILYTDKEYKFAGKHGPIYLDAGKYIIHCYGAQGGSGHDGGVVTSSGGKGSYVYGTMTIKGPRKTFYAFVGEHGNSSKSGPNLGGFNGGGSSGEDNLIGWKGNDAGGGGGGATDFRIDTDNFNNRIMVAAGGSGGAGHCNGAPGGKLSGYRTNGRDNVYVESEKVNQIDGNKNGVGGTGKNPPFKMGGSGSGGGGGWRGGVSSGDFFAKENTGWKAVAHSGSSYISGYQTCNKNDKMAFEDGDMKEGYNGGDGKLIIHIEYICSNNCYECESETKCTKCNDGYILYHGSCYSSCPDGSYSVKDGCEECNTNCKTCSNSKDHCETCKGNDYMLNNVCYNQCPDGYFGEGKSCKECSTNCETCSNSKDRCETCKDGNFLFNNKCSPTCESGYVGINKICQKCDDNCETCSTSTEHCETCKGNDYMLNNVCYSQCPDGYFGEGKSCKECSTNCETCSNSKDRCETCKDGNFLFNNKCSPTCESGYVGINKICQKCDDNCETCSTSTEHCETCKGNDFIYNNKCYETCPKGTISSGIKCIDCDSSCETCSASIDHCIKCSEGYFFNNNRCYKDCTIINNQSNREYFGKDEQTKECRKCSDYNCVDCSGDYNTCNQCNNLYVVEKGLCVHPSYVTLVEKNCSNIDRCNYTVHQNRNVLIKVLVTTFSNKKNSASGGAIYLINCALDCNNTNFIRCSSTNGAGGAIYVKNWFEIVNNITLLNLNFTGCESLYGGAVYLYSGYEPSVVDIQNCTFISNKAISNKKDPLFGGSAIYLAAKSVNVFNCIFRENIGEGGAFKIQANLNNDEITESKLLNHINNVHDNNNVIKIFDCEFVIDEKTESSISIEGKLRSSIEISECRFKGKLGEGSHHISGTIEEEDMPHLLIQSNCVFENDRNSSIKIEIIKNKPKKEIGKRSRMTVLSYIGLGIIVFAFSVFVAFFILNHANSNKYEDNNQNDELRTIDSTLI</sequence>
<evidence type="ECO:0000256" key="1">
    <source>
        <dbReference type="ARBA" id="ARBA00004251"/>
    </source>
</evidence>
<dbReference type="InterPro" id="IPR000742">
    <property type="entry name" value="EGF"/>
</dbReference>
<evidence type="ECO:0000256" key="17">
    <source>
        <dbReference type="SAM" id="Phobius"/>
    </source>
</evidence>
<feature type="domain" description="EGF-like" evidence="18">
    <location>
        <begin position="411"/>
        <end position="449"/>
    </location>
</feature>
<evidence type="ECO:0000256" key="7">
    <source>
        <dbReference type="ARBA" id="ARBA00022741"/>
    </source>
</evidence>
<proteinExistence type="predicted"/>
<keyword evidence="8" id="KW-0418">Kinase</keyword>
<dbReference type="InterPro" id="IPR055163">
    <property type="entry name" value="ALK/LTK-like_GRD"/>
</dbReference>
<evidence type="ECO:0000256" key="14">
    <source>
        <dbReference type="ARBA" id="ARBA00023170"/>
    </source>
</evidence>
<evidence type="ECO:0000256" key="4">
    <source>
        <dbReference type="ARBA" id="ARBA00022679"/>
    </source>
</evidence>
<evidence type="ECO:0000256" key="9">
    <source>
        <dbReference type="ARBA" id="ARBA00022840"/>
    </source>
</evidence>
<comment type="caution">
    <text evidence="19">The sequence shown here is derived from an EMBL/GenBank/DDBJ whole genome shotgun (WGS) entry which is preliminary data.</text>
</comment>
<evidence type="ECO:0000256" key="12">
    <source>
        <dbReference type="ARBA" id="ARBA00023137"/>
    </source>
</evidence>
<feature type="domain" description="EGF-like" evidence="18">
    <location>
        <begin position="267"/>
        <end position="296"/>
    </location>
</feature>
<name>A0ABR2H3U4_9EUKA</name>
<keyword evidence="3" id="KW-1003">Cell membrane</keyword>
<keyword evidence="12" id="KW-0829">Tyrosine-protein kinase</keyword>
<feature type="region of interest" description="Disordered" evidence="16">
    <location>
        <begin position="173"/>
        <end position="198"/>
    </location>
</feature>